<evidence type="ECO:0000313" key="2">
    <source>
        <dbReference type="Proteomes" id="UP001597262"/>
    </source>
</evidence>
<protein>
    <submittedName>
        <fullName evidence="1">Uncharacterized protein</fullName>
    </submittedName>
</protein>
<organism evidence="1 2">
    <name type="scientific">Paenibacillus puldeungensis</name>
    <dbReference type="NCBI Taxonomy" id="696536"/>
    <lineage>
        <taxon>Bacteria</taxon>
        <taxon>Bacillati</taxon>
        <taxon>Bacillota</taxon>
        <taxon>Bacilli</taxon>
        <taxon>Bacillales</taxon>
        <taxon>Paenibacillaceae</taxon>
        <taxon>Paenibacillus</taxon>
    </lineage>
</organism>
<gene>
    <name evidence="1" type="ORF">ACFQ3W_23400</name>
</gene>
<name>A0ABW3S3R6_9BACL</name>
<reference evidence="2" key="1">
    <citation type="journal article" date="2019" name="Int. J. Syst. Evol. Microbiol.">
        <title>The Global Catalogue of Microorganisms (GCM) 10K type strain sequencing project: providing services to taxonomists for standard genome sequencing and annotation.</title>
        <authorList>
            <consortium name="The Broad Institute Genomics Platform"/>
            <consortium name="The Broad Institute Genome Sequencing Center for Infectious Disease"/>
            <person name="Wu L."/>
            <person name="Ma J."/>
        </authorList>
    </citation>
    <scope>NUCLEOTIDE SEQUENCE [LARGE SCALE GENOMIC DNA]</scope>
    <source>
        <strain evidence="2">CCUG 59189</strain>
    </source>
</reference>
<dbReference type="RefSeq" id="WP_379321645.1">
    <property type="nucleotide sequence ID" value="NZ_JBHTLM010000026.1"/>
</dbReference>
<sequence>MLTIKTMNKLDDLVFALTESMLKDVESFKIINAEHLDALAKLISVTTSKDVTRTAYPTINVSVCKDVDVDSVVKKITQTLENGVNEYYNGL</sequence>
<keyword evidence="2" id="KW-1185">Reference proteome</keyword>
<dbReference type="EMBL" id="JBHTLM010000026">
    <property type="protein sequence ID" value="MFD1179219.1"/>
    <property type="molecule type" value="Genomic_DNA"/>
</dbReference>
<dbReference type="Proteomes" id="UP001597262">
    <property type="component" value="Unassembled WGS sequence"/>
</dbReference>
<comment type="caution">
    <text evidence="1">The sequence shown here is derived from an EMBL/GenBank/DDBJ whole genome shotgun (WGS) entry which is preliminary data.</text>
</comment>
<evidence type="ECO:0000313" key="1">
    <source>
        <dbReference type="EMBL" id="MFD1179219.1"/>
    </source>
</evidence>
<proteinExistence type="predicted"/>
<accession>A0ABW3S3R6</accession>